<keyword evidence="2" id="KW-1185">Reference proteome</keyword>
<gene>
    <name evidence="1" type="ORF">OKA05_07155</name>
</gene>
<dbReference type="RefSeq" id="WP_264486435.1">
    <property type="nucleotide sequence ID" value="NZ_JAPDDT010000002.1"/>
</dbReference>
<proteinExistence type="predicted"/>
<comment type="caution">
    <text evidence="1">The sequence shown here is derived from an EMBL/GenBank/DDBJ whole genome shotgun (WGS) entry which is preliminary data.</text>
</comment>
<dbReference type="InterPro" id="IPR043519">
    <property type="entry name" value="NT_sf"/>
</dbReference>
<dbReference type="Proteomes" id="UP001320876">
    <property type="component" value="Unassembled WGS sequence"/>
</dbReference>
<organism evidence="1 2">
    <name type="scientific">Luteolibacter arcticus</name>
    <dbReference type="NCBI Taxonomy" id="1581411"/>
    <lineage>
        <taxon>Bacteria</taxon>
        <taxon>Pseudomonadati</taxon>
        <taxon>Verrucomicrobiota</taxon>
        <taxon>Verrucomicrobiia</taxon>
        <taxon>Verrucomicrobiales</taxon>
        <taxon>Verrucomicrobiaceae</taxon>
        <taxon>Luteolibacter</taxon>
    </lineage>
</organism>
<dbReference type="EMBL" id="JAPDDT010000002">
    <property type="protein sequence ID" value="MCW1922326.1"/>
    <property type="molecule type" value="Genomic_DNA"/>
</dbReference>
<evidence type="ECO:0008006" key="3">
    <source>
        <dbReference type="Google" id="ProtNLM"/>
    </source>
</evidence>
<accession>A0ABT3GFU1</accession>
<evidence type="ECO:0000313" key="2">
    <source>
        <dbReference type="Proteomes" id="UP001320876"/>
    </source>
</evidence>
<protein>
    <recommendedName>
        <fullName evidence="3">Nucleotidyltransferase domain-containing protein</fullName>
    </recommendedName>
</protein>
<dbReference type="SUPFAM" id="SSF81301">
    <property type="entry name" value="Nucleotidyltransferase"/>
    <property type="match status" value="1"/>
</dbReference>
<reference evidence="1 2" key="1">
    <citation type="submission" date="2022-10" db="EMBL/GenBank/DDBJ databases">
        <title>Luteolibacter arcticus strain CCTCC AB 2014275, whole genome shotgun sequencing project.</title>
        <authorList>
            <person name="Zhao G."/>
            <person name="Shen L."/>
        </authorList>
    </citation>
    <scope>NUCLEOTIDE SEQUENCE [LARGE SCALE GENOMIC DNA]</scope>
    <source>
        <strain evidence="1 2">CCTCC AB 2014275</strain>
    </source>
</reference>
<evidence type="ECO:0000313" key="1">
    <source>
        <dbReference type="EMBL" id="MCW1922326.1"/>
    </source>
</evidence>
<dbReference type="Gene3D" id="3.30.460.40">
    <property type="match status" value="1"/>
</dbReference>
<name>A0ABT3GFU1_9BACT</name>
<sequence>MQAVCDVLEELLKSGVVASYAIGGATAAGFHGEPLATRDIDVFVFLNPQPGSILLSLDPVFRELGRMGFDEFDEEGILIHGFPVQFLAAAPGLESEAITEAGLFEWDGHRARVMSAEHLAAIALTVGRPKDRARVVYLVSLPAFDRNRFGGILERHNLLARWQSWAEALGLSP</sequence>